<dbReference type="EMBL" id="CAFBML010000068">
    <property type="protein sequence ID" value="CAB4904195.1"/>
    <property type="molecule type" value="Genomic_DNA"/>
</dbReference>
<dbReference type="AlphaFoldDB" id="A0A6J7GGV4"/>
<name>A0A6J7GGV4_9ZZZZ</name>
<proteinExistence type="predicted"/>
<evidence type="ECO:0000313" key="1">
    <source>
        <dbReference type="EMBL" id="CAB4904195.1"/>
    </source>
</evidence>
<organism evidence="1">
    <name type="scientific">freshwater metagenome</name>
    <dbReference type="NCBI Taxonomy" id="449393"/>
    <lineage>
        <taxon>unclassified sequences</taxon>
        <taxon>metagenomes</taxon>
        <taxon>ecological metagenomes</taxon>
    </lineage>
</organism>
<gene>
    <name evidence="1" type="ORF">UFOPK3592_00621</name>
</gene>
<accession>A0A6J7GGV4</accession>
<protein>
    <submittedName>
        <fullName evidence="1">Unannotated protein</fullName>
    </submittedName>
</protein>
<sequence>MGYIEIFRIDNEGAGWIDLSQATDKELLDLEIGLFQEGAI</sequence>
<reference evidence="1" key="1">
    <citation type="submission" date="2020-05" db="EMBL/GenBank/DDBJ databases">
        <authorList>
            <person name="Chiriac C."/>
            <person name="Salcher M."/>
            <person name="Ghai R."/>
            <person name="Kavagutti S V."/>
        </authorList>
    </citation>
    <scope>NUCLEOTIDE SEQUENCE</scope>
</reference>